<dbReference type="PROSITE" id="PS51257">
    <property type="entry name" value="PROKAR_LIPOPROTEIN"/>
    <property type="match status" value="1"/>
</dbReference>
<dbReference type="EMBL" id="JACIIX010000001">
    <property type="protein sequence ID" value="MBB6208683.1"/>
    <property type="molecule type" value="Genomic_DNA"/>
</dbReference>
<keyword evidence="7 9" id="KW-0472">Membrane</keyword>
<feature type="transmembrane region" description="Helical" evidence="9">
    <location>
        <begin position="137"/>
        <end position="159"/>
    </location>
</feature>
<feature type="domain" description="Tripartite ATP-independent periplasmic transporters DctQ component" evidence="10">
    <location>
        <begin position="32"/>
        <end position="163"/>
    </location>
</feature>
<dbReference type="RefSeq" id="WP_184259873.1">
    <property type="nucleotide sequence ID" value="NZ_JACIIX010000001.1"/>
</dbReference>
<evidence type="ECO:0000256" key="5">
    <source>
        <dbReference type="ARBA" id="ARBA00022692"/>
    </source>
</evidence>
<comment type="function">
    <text evidence="9">Part of the tripartite ATP-independent periplasmic (TRAP) transport system.</text>
</comment>
<evidence type="ECO:0000256" key="3">
    <source>
        <dbReference type="ARBA" id="ARBA00022475"/>
    </source>
</evidence>
<evidence type="ECO:0000256" key="4">
    <source>
        <dbReference type="ARBA" id="ARBA00022519"/>
    </source>
</evidence>
<protein>
    <recommendedName>
        <fullName evidence="9">TRAP transporter small permease protein</fullName>
    </recommendedName>
</protein>
<accession>A0A7X0DK84</accession>
<evidence type="ECO:0000313" key="11">
    <source>
        <dbReference type="EMBL" id="MBB6208683.1"/>
    </source>
</evidence>
<dbReference type="GO" id="GO:0005886">
    <property type="term" value="C:plasma membrane"/>
    <property type="evidence" value="ECO:0007669"/>
    <property type="project" value="UniProtKB-SubCell"/>
</dbReference>
<dbReference type="Proteomes" id="UP000544872">
    <property type="component" value="Unassembled WGS sequence"/>
</dbReference>
<keyword evidence="4 9" id="KW-0997">Cell inner membrane</keyword>
<sequence>MKRLLSCAATGIDRISIFIGQSSSVLLFACILASAVEVLLRYGFDSPTLWSTELSMTLCATAWVLAVGSVTQRNRHIAITMIEGLISPAAWRRLRLVQMLASVLAVGTLTVALWKPAMKVLARPEYSGTAMNSLQPSYLKVLLLVGCGLYLLQLAANIIRWVQRTEKEIPGGH</sequence>
<comment type="similarity">
    <text evidence="8 9">Belongs to the TRAP transporter small permease family.</text>
</comment>
<evidence type="ECO:0000256" key="7">
    <source>
        <dbReference type="ARBA" id="ARBA00023136"/>
    </source>
</evidence>
<comment type="subcellular location">
    <subcellularLocation>
        <location evidence="1 9">Cell inner membrane</location>
        <topology evidence="1 9">Multi-pass membrane protein</topology>
    </subcellularLocation>
</comment>
<comment type="subunit">
    <text evidence="9">The complex comprises the extracytoplasmic solute receptor protein and the two transmembrane proteins.</text>
</comment>
<dbReference type="AlphaFoldDB" id="A0A7X0DK84"/>
<evidence type="ECO:0000256" key="8">
    <source>
        <dbReference type="ARBA" id="ARBA00038436"/>
    </source>
</evidence>
<gene>
    <name evidence="11" type="ORF">FHS48_000064</name>
</gene>
<dbReference type="Pfam" id="PF04290">
    <property type="entry name" value="DctQ"/>
    <property type="match status" value="1"/>
</dbReference>
<feature type="transmembrane region" description="Helical" evidence="9">
    <location>
        <begin position="50"/>
        <end position="71"/>
    </location>
</feature>
<evidence type="ECO:0000256" key="9">
    <source>
        <dbReference type="RuleBase" id="RU369079"/>
    </source>
</evidence>
<proteinExistence type="inferred from homology"/>
<name>A0A7X0DK84_NOVIT</name>
<comment type="caution">
    <text evidence="11">The sequence shown here is derived from an EMBL/GenBank/DDBJ whole genome shotgun (WGS) entry which is preliminary data.</text>
</comment>
<feature type="transmembrane region" description="Helical" evidence="9">
    <location>
        <begin position="96"/>
        <end position="117"/>
    </location>
</feature>
<dbReference type="PANTHER" id="PTHR35011">
    <property type="entry name" value="2,3-DIKETO-L-GULONATE TRAP TRANSPORTER SMALL PERMEASE PROTEIN YIAM"/>
    <property type="match status" value="1"/>
</dbReference>
<organism evidence="11 12">
    <name type="scientific">Novispirillum itersonii</name>
    <name type="common">Aquaspirillum itersonii</name>
    <dbReference type="NCBI Taxonomy" id="189"/>
    <lineage>
        <taxon>Bacteria</taxon>
        <taxon>Pseudomonadati</taxon>
        <taxon>Pseudomonadota</taxon>
        <taxon>Alphaproteobacteria</taxon>
        <taxon>Rhodospirillales</taxon>
        <taxon>Novispirillaceae</taxon>
        <taxon>Novispirillum</taxon>
    </lineage>
</organism>
<evidence type="ECO:0000259" key="10">
    <source>
        <dbReference type="Pfam" id="PF04290"/>
    </source>
</evidence>
<feature type="transmembrane region" description="Helical" evidence="9">
    <location>
        <begin position="24"/>
        <end position="44"/>
    </location>
</feature>
<evidence type="ECO:0000256" key="1">
    <source>
        <dbReference type="ARBA" id="ARBA00004429"/>
    </source>
</evidence>
<keyword evidence="5 9" id="KW-0812">Transmembrane</keyword>
<evidence type="ECO:0000256" key="6">
    <source>
        <dbReference type="ARBA" id="ARBA00022989"/>
    </source>
</evidence>
<keyword evidence="2 9" id="KW-0813">Transport</keyword>
<evidence type="ECO:0000313" key="12">
    <source>
        <dbReference type="Proteomes" id="UP000544872"/>
    </source>
</evidence>
<evidence type="ECO:0000256" key="2">
    <source>
        <dbReference type="ARBA" id="ARBA00022448"/>
    </source>
</evidence>
<dbReference type="InterPro" id="IPR007387">
    <property type="entry name" value="TRAP_DctQ"/>
</dbReference>
<reference evidence="11 12" key="1">
    <citation type="submission" date="2020-08" db="EMBL/GenBank/DDBJ databases">
        <title>Genomic Encyclopedia of Type Strains, Phase IV (KMG-IV): sequencing the most valuable type-strain genomes for metagenomic binning, comparative biology and taxonomic classification.</title>
        <authorList>
            <person name="Goeker M."/>
        </authorList>
    </citation>
    <scope>NUCLEOTIDE SEQUENCE [LARGE SCALE GENOMIC DNA]</scope>
    <source>
        <strain evidence="11 12">DSM 11590</strain>
    </source>
</reference>
<keyword evidence="3" id="KW-1003">Cell membrane</keyword>
<keyword evidence="6 9" id="KW-1133">Transmembrane helix</keyword>
<dbReference type="InterPro" id="IPR055348">
    <property type="entry name" value="DctQ"/>
</dbReference>
<dbReference type="GO" id="GO:0022857">
    <property type="term" value="F:transmembrane transporter activity"/>
    <property type="evidence" value="ECO:0007669"/>
    <property type="project" value="UniProtKB-UniRule"/>
</dbReference>
<keyword evidence="12" id="KW-1185">Reference proteome</keyword>